<reference evidence="1 2" key="1">
    <citation type="journal article" date="2022" name="Hortic Res">
        <title>A haplotype resolved chromosomal level avocado genome allows analysis of novel avocado genes.</title>
        <authorList>
            <person name="Nath O."/>
            <person name="Fletcher S.J."/>
            <person name="Hayward A."/>
            <person name="Shaw L.M."/>
            <person name="Masouleh A.K."/>
            <person name="Furtado A."/>
            <person name="Henry R.J."/>
            <person name="Mitter N."/>
        </authorList>
    </citation>
    <scope>NUCLEOTIDE SEQUENCE [LARGE SCALE GENOMIC DNA]</scope>
    <source>
        <strain evidence="2">cv. Hass</strain>
    </source>
</reference>
<gene>
    <name evidence="1" type="ORF">MRB53_022067</name>
</gene>
<dbReference type="Proteomes" id="UP001234297">
    <property type="component" value="Chromosome 7"/>
</dbReference>
<accession>A0ACC2L5P5</accession>
<evidence type="ECO:0000313" key="2">
    <source>
        <dbReference type="Proteomes" id="UP001234297"/>
    </source>
</evidence>
<sequence length="529" mass="57754">MSCCHGNDFALSNASEPHAQVKTPPSPRFTSFKNNEPKPKPLSSLSLRSPPQRFSKADILVSRSLDRCEKLRSISSSCRVDLVSIVLNCVLELKVELDMKMMPAKSECTVPLAVLLKRELTNEKIQNPDILHGQASHSKKEEDFTLLKTDCQRVPGDGVTTFSVFALFDGHNGSAAAIYSKESLLNNVLGAIPSNFSRDEWLAALPRALVAGFIKTDKDFQEKAQHSGTTVTFVIIDGWVVTVASVGDSRCILESAEGAIYSLSADHRLDTNEEEVDRITSCGGEVGRLNMVGGLEIGPLRCWPGGLCLSRSIGDVDVGEFIVPIPHVKQVKLSTAGGRLIISSDGVWDALSAEEALSCCRGLPADVAAAQIVKEAVQVRGLRDDTTCIVVDILPPEKITPPVPPPNKQGKGVFRSMFRKRSSDSLCRSNREFSEPDLVEEIFEEGSAVLAERLGTVYPLCNLFKLFTCAVCQVEIKIGEGISVHDSSSFHGRLRPWDGPFLCRSCQAKKEAMEGKRPVQDSIPTKYRK</sequence>
<protein>
    <submittedName>
        <fullName evidence="1">Uncharacterized protein</fullName>
    </submittedName>
</protein>
<evidence type="ECO:0000313" key="1">
    <source>
        <dbReference type="EMBL" id="KAJ8628744.1"/>
    </source>
</evidence>
<keyword evidence="2" id="KW-1185">Reference proteome</keyword>
<proteinExistence type="predicted"/>
<dbReference type="EMBL" id="CM056815">
    <property type="protein sequence ID" value="KAJ8628744.1"/>
    <property type="molecule type" value="Genomic_DNA"/>
</dbReference>
<organism evidence="1 2">
    <name type="scientific">Persea americana</name>
    <name type="common">Avocado</name>
    <dbReference type="NCBI Taxonomy" id="3435"/>
    <lineage>
        <taxon>Eukaryota</taxon>
        <taxon>Viridiplantae</taxon>
        <taxon>Streptophyta</taxon>
        <taxon>Embryophyta</taxon>
        <taxon>Tracheophyta</taxon>
        <taxon>Spermatophyta</taxon>
        <taxon>Magnoliopsida</taxon>
        <taxon>Magnoliidae</taxon>
        <taxon>Laurales</taxon>
        <taxon>Lauraceae</taxon>
        <taxon>Persea</taxon>
    </lineage>
</organism>
<name>A0ACC2L5P5_PERAE</name>
<comment type="caution">
    <text evidence="1">The sequence shown here is derived from an EMBL/GenBank/DDBJ whole genome shotgun (WGS) entry which is preliminary data.</text>
</comment>